<name>A0A0B9H5S9_9GAMM</name>
<proteinExistence type="predicted"/>
<accession>A0A0B9H5S9</accession>
<reference evidence="1 2" key="1">
    <citation type="submission" date="2014-12" db="EMBL/GenBank/DDBJ databases">
        <title>Genome sequencing of Photobacterium gaetbulicola AD005a.</title>
        <authorList>
            <person name="Adrian T.G.S."/>
            <person name="Chan K.G."/>
        </authorList>
    </citation>
    <scope>NUCLEOTIDE SEQUENCE [LARGE SCALE GENOMIC DNA]</scope>
    <source>
        <strain evidence="1 2">AD005a</strain>
    </source>
</reference>
<gene>
    <name evidence="1" type="ORF">RJ45_07555</name>
</gene>
<dbReference type="AlphaFoldDB" id="A0A0B9H5S9"/>
<protein>
    <submittedName>
        <fullName evidence="1">Uncharacterized protein</fullName>
    </submittedName>
</protein>
<dbReference type="RefSeq" id="WP_039460337.1">
    <property type="nucleotide sequence ID" value="NZ_JWLZ01000112.1"/>
</dbReference>
<evidence type="ECO:0000313" key="1">
    <source>
        <dbReference type="EMBL" id="KHT64227.1"/>
    </source>
</evidence>
<dbReference type="Proteomes" id="UP000031278">
    <property type="component" value="Unassembled WGS sequence"/>
</dbReference>
<comment type="caution">
    <text evidence="1">The sequence shown here is derived from an EMBL/GenBank/DDBJ whole genome shotgun (WGS) entry which is preliminary data.</text>
</comment>
<sequence>MKKGRINFKEGAIEQQSASNDLQATTIGFLLLAGSFTICKSVLANSKALGATQGFTISHHFAVGL</sequence>
<organism evidence="1 2">
    <name type="scientific">Photobacterium gaetbulicola</name>
    <dbReference type="NCBI Taxonomy" id="1295392"/>
    <lineage>
        <taxon>Bacteria</taxon>
        <taxon>Pseudomonadati</taxon>
        <taxon>Pseudomonadota</taxon>
        <taxon>Gammaproteobacteria</taxon>
        <taxon>Vibrionales</taxon>
        <taxon>Vibrionaceae</taxon>
        <taxon>Photobacterium</taxon>
    </lineage>
</organism>
<dbReference type="EMBL" id="JWLZ01000112">
    <property type="protein sequence ID" value="KHT64227.1"/>
    <property type="molecule type" value="Genomic_DNA"/>
</dbReference>
<evidence type="ECO:0000313" key="2">
    <source>
        <dbReference type="Proteomes" id="UP000031278"/>
    </source>
</evidence>